<gene>
    <name evidence="2" type="ORF">ACFO6V_12145</name>
</gene>
<evidence type="ECO:0000313" key="2">
    <source>
        <dbReference type="EMBL" id="MFC4628987.1"/>
    </source>
</evidence>
<reference evidence="3" key="1">
    <citation type="journal article" date="2019" name="Int. J. Syst. Evol. Microbiol.">
        <title>The Global Catalogue of Microorganisms (GCM) 10K type strain sequencing project: providing services to taxonomists for standard genome sequencing and annotation.</title>
        <authorList>
            <consortium name="The Broad Institute Genomics Platform"/>
            <consortium name="The Broad Institute Genome Sequencing Center for Infectious Disease"/>
            <person name="Wu L."/>
            <person name="Ma J."/>
        </authorList>
    </citation>
    <scope>NUCLEOTIDE SEQUENCE [LARGE SCALE GENOMIC DNA]</scope>
    <source>
        <strain evidence="3">CCUG 42722</strain>
    </source>
</reference>
<dbReference type="InterPro" id="IPR019674">
    <property type="entry name" value="Lipoprotein_LpqN/LpqT-like"/>
</dbReference>
<dbReference type="Proteomes" id="UP001596011">
    <property type="component" value="Unassembled WGS sequence"/>
</dbReference>
<protein>
    <submittedName>
        <fullName evidence="2">LpqN/LpqT family lipoprotein</fullName>
    </submittedName>
</protein>
<proteinExistence type="predicted"/>
<dbReference type="EMBL" id="JBHSFI010000004">
    <property type="protein sequence ID" value="MFC4628987.1"/>
    <property type="molecule type" value="Genomic_DNA"/>
</dbReference>
<keyword evidence="3" id="KW-1185">Reference proteome</keyword>
<dbReference type="RefSeq" id="WP_377135637.1">
    <property type="nucleotide sequence ID" value="NZ_JBHSFI010000004.1"/>
</dbReference>
<dbReference type="Gene3D" id="3.40.1000.10">
    <property type="entry name" value="Mog1/PsbP, alpha/beta/alpha sandwich"/>
    <property type="match status" value="1"/>
</dbReference>
<comment type="caution">
    <text evidence="2">The sequence shown here is derived from an EMBL/GenBank/DDBJ whole genome shotgun (WGS) entry which is preliminary data.</text>
</comment>
<dbReference type="InterPro" id="IPR016123">
    <property type="entry name" value="Mog1/PsbP_a/b/a-sand"/>
</dbReference>
<dbReference type="Pfam" id="PF10738">
    <property type="entry name" value="Lpp-LpqN"/>
    <property type="match status" value="1"/>
</dbReference>
<evidence type="ECO:0000256" key="1">
    <source>
        <dbReference type="ARBA" id="ARBA00022729"/>
    </source>
</evidence>
<dbReference type="SUPFAM" id="SSF55724">
    <property type="entry name" value="Mog1p/PsbP-like"/>
    <property type="match status" value="1"/>
</dbReference>
<organism evidence="2 3">
    <name type="scientific">Promicromonospora alba</name>
    <dbReference type="NCBI Taxonomy" id="1616110"/>
    <lineage>
        <taxon>Bacteria</taxon>
        <taxon>Bacillati</taxon>
        <taxon>Actinomycetota</taxon>
        <taxon>Actinomycetes</taxon>
        <taxon>Micrococcales</taxon>
        <taxon>Promicromonosporaceae</taxon>
        <taxon>Promicromonospora</taxon>
    </lineage>
</organism>
<evidence type="ECO:0000313" key="3">
    <source>
        <dbReference type="Proteomes" id="UP001596011"/>
    </source>
</evidence>
<accession>A0ABV9HFR4</accession>
<keyword evidence="1" id="KW-0732">Signal</keyword>
<keyword evidence="2" id="KW-0449">Lipoprotein</keyword>
<sequence>MSTVTYPSETFPGFPEVTMDCPEGWVPLSVPEAQMAIIQNRPEGEFRPNVLVVIQRMPPTQTFDEVIQDALAKFEATPDYKEVGRVKTTVSGLPAIRVEGAWTSEKTGTMAQALRLAIVEHDGVRDVVEVTGTCAGAQAKEIWTTVRAIQDSVELVK</sequence>
<name>A0ABV9HFR4_9MICO</name>